<evidence type="ECO:0000256" key="3">
    <source>
        <dbReference type="ARBA" id="ARBA00023274"/>
    </source>
</evidence>
<dbReference type="AlphaFoldDB" id="A0AAV9J1B2"/>
<evidence type="ECO:0000256" key="4">
    <source>
        <dbReference type="RuleBase" id="RU003919"/>
    </source>
</evidence>
<dbReference type="Proteomes" id="UP001301350">
    <property type="component" value="Unassembled WGS sequence"/>
</dbReference>
<proteinExistence type="inferred from homology"/>
<dbReference type="SUPFAM" id="SSF47060">
    <property type="entry name" value="S15/NS1 RNA-binding domain"/>
    <property type="match status" value="1"/>
</dbReference>
<dbReference type="Pfam" id="PF00312">
    <property type="entry name" value="Ribosomal_S15"/>
    <property type="match status" value="1"/>
</dbReference>
<dbReference type="InterPro" id="IPR000589">
    <property type="entry name" value="Ribosomal_uS15"/>
</dbReference>
<dbReference type="EMBL" id="JANCYW010000016">
    <property type="protein sequence ID" value="KAK4538161.1"/>
    <property type="molecule type" value="Genomic_DNA"/>
</dbReference>
<dbReference type="HAMAP" id="MF_01343_B">
    <property type="entry name" value="Ribosomal_uS15_B"/>
    <property type="match status" value="1"/>
</dbReference>
<dbReference type="InterPro" id="IPR005290">
    <property type="entry name" value="Ribosomal_uS15_bac-type"/>
</dbReference>
<dbReference type="GO" id="GO:0005737">
    <property type="term" value="C:cytoplasm"/>
    <property type="evidence" value="ECO:0007669"/>
    <property type="project" value="UniProtKB-ARBA"/>
</dbReference>
<dbReference type="GO" id="GO:0005840">
    <property type="term" value="C:ribosome"/>
    <property type="evidence" value="ECO:0007669"/>
    <property type="project" value="UniProtKB-KW"/>
</dbReference>
<evidence type="ECO:0000256" key="1">
    <source>
        <dbReference type="ARBA" id="ARBA00008434"/>
    </source>
</evidence>
<reference evidence="7 8" key="1">
    <citation type="submission" date="2022-07" db="EMBL/GenBank/DDBJ databases">
        <title>Genome-wide signatures of adaptation to extreme environments.</title>
        <authorList>
            <person name="Cho C.H."/>
            <person name="Yoon H.S."/>
        </authorList>
    </citation>
    <scope>NUCLEOTIDE SEQUENCE [LARGE SCALE GENOMIC DNA]</scope>
    <source>
        <strain evidence="7 8">DBV 063 E5</strain>
    </source>
</reference>
<dbReference type="GO" id="GO:1990904">
    <property type="term" value="C:ribonucleoprotein complex"/>
    <property type="evidence" value="ECO:0007669"/>
    <property type="project" value="UniProtKB-KW"/>
</dbReference>
<sequence>MLPAFTTVLAAPRGRWSARTCTDRSRPLRAAARRGVAHLSMQESEPQWLPDLLDELGSTPASESLASDEVENDVERPQSYELPVECVPRPYLNYLRIRDRREPFKRHDKDSGSPEFQIATLTERIQIITEHLKEHRKDNSAVRGLQLLNSQRKRLLRYLQMESRERYDTLVAALGLRISREEREIMRKKFGK</sequence>
<evidence type="ECO:0000313" key="7">
    <source>
        <dbReference type="EMBL" id="KAK4538161.1"/>
    </source>
</evidence>
<dbReference type="GO" id="GO:0003735">
    <property type="term" value="F:structural constituent of ribosome"/>
    <property type="evidence" value="ECO:0007669"/>
    <property type="project" value="InterPro"/>
</dbReference>
<gene>
    <name evidence="7" type="ORF">CDCA_CDCA16G4186</name>
</gene>
<evidence type="ECO:0000313" key="8">
    <source>
        <dbReference type="Proteomes" id="UP001301350"/>
    </source>
</evidence>
<comment type="similarity">
    <text evidence="1 4">Belongs to the universal ribosomal protein uS15 family.</text>
</comment>
<dbReference type="PANTHER" id="PTHR23321:SF26">
    <property type="entry name" value="SMALL RIBOSOMAL SUBUNIT PROTEIN US15M"/>
    <property type="match status" value="1"/>
</dbReference>
<dbReference type="NCBIfam" id="TIGR00952">
    <property type="entry name" value="S15_bact"/>
    <property type="match status" value="1"/>
</dbReference>
<dbReference type="Gene3D" id="1.10.287.10">
    <property type="entry name" value="S15/NS1, RNA-binding"/>
    <property type="match status" value="1"/>
</dbReference>
<comment type="caution">
    <text evidence="7">The sequence shown here is derived from an EMBL/GenBank/DDBJ whole genome shotgun (WGS) entry which is preliminary data.</text>
</comment>
<protein>
    <recommendedName>
        <fullName evidence="5">30S ribosomal protein S15</fullName>
    </recommendedName>
</protein>
<keyword evidence="8" id="KW-1185">Reference proteome</keyword>
<dbReference type="SMART" id="SM01387">
    <property type="entry name" value="Ribosomal_S15"/>
    <property type="match status" value="1"/>
</dbReference>
<name>A0AAV9J1B2_CYACA</name>
<dbReference type="InterPro" id="IPR009068">
    <property type="entry name" value="uS15_NS1_RNA-bd_sf"/>
</dbReference>
<evidence type="ECO:0000256" key="5">
    <source>
        <dbReference type="RuleBase" id="RU003920"/>
    </source>
</evidence>
<keyword evidence="2 4" id="KW-0689">Ribosomal protein</keyword>
<dbReference type="CDD" id="cd00353">
    <property type="entry name" value="Ribosomal_S15p_S13e"/>
    <property type="match status" value="1"/>
</dbReference>
<evidence type="ECO:0000256" key="2">
    <source>
        <dbReference type="ARBA" id="ARBA00022980"/>
    </source>
</evidence>
<accession>A0AAV9J1B2</accession>
<dbReference type="PROSITE" id="PS00362">
    <property type="entry name" value="RIBOSOMAL_S15"/>
    <property type="match status" value="1"/>
</dbReference>
<dbReference type="GO" id="GO:0006412">
    <property type="term" value="P:translation"/>
    <property type="evidence" value="ECO:0007669"/>
    <property type="project" value="InterPro"/>
</dbReference>
<evidence type="ECO:0000256" key="6">
    <source>
        <dbReference type="SAM" id="MobiDB-lite"/>
    </source>
</evidence>
<dbReference type="PANTHER" id="PTHR23321">
    <property type="entry name" value="RIBOSOMAL PROTEIN S15, BACTERIAL AND ORGANELLAR"/>
    <property type="match status" value="1"/>
</dbReference>
<feature type="region of interest" description="Disordered" evidence="6">
    <location>
        <begin position="59"/>
        <end position="78"/>
    </location>
</feature>
<organism evidence="7 8">
    <name type="scientific">Cyanidium caldarium</name>
    <name type="common">Red alga</name>
    <dbReference type="NCBI Taxonomy" id="2771"/>
    <lineage>
        <taxon>Eukaryota</taxon>
        <taxon>Rhodophyta</taxon>
        <taxon>Bangiophyceae</taxon>
        <taxon>Cyanidiales</taxon>
        <taxon>Cyanidiaceae</taxon>
        <taxon>Cyanidium</taxon>
    </lineage>
</organism>
<keyword evidence="3 4" id="KW-0687">Ribonucleoprotein</keyword>